<dbReference type="InterPro" id="IPR027443">
    <property type="entry name" value="IPNS-like_sf"/>
</dbReference>
<proteinExistence type="predicted"/>
<evidence type="ECO:0000313" key="2">
    <source>
        <dbReference type="Proteomes" id="UP000834106"/>
    </source>
</evidence>
<name>A0AAD1ZKS1_9LAMI</name>
<organism evidence="1 2">
    <name type="scientific">Fraxinus pennsylvanica</name>
    <dbReference type="NCBI Taxonomy" id="56036"/>
    <lineage>
        <taxon>Eukaryota</taxon>
        <taxon>Viridiplantae</taxon>
        <taxon>Streptophyta</taxon>
        <taxon>Embryophyta</taxon>
        <taxon>Tracheophyta</taxon>
        <taxon>Spermatophyta</taxon>
        <taxon>Magnoliopsida</taxon>
        <taxon>eudicotyledons</taxon>
        <taxon>Gunneridae</taxon>
        <taxon>Pentapetalae</taxon>
        <taxon>asterids</taxon>
        <taxon>lamiids</taxon>
        <taxon>Lamiales</taxon>
        <taxon>Oleaceae</taxon>
        <taxon>Oleeae</taxon>
        <taxon>Fraxinus</taxon>
    </lineage>
</organism>
<dbReference type="Proteomes" id="UP000834106">
    <property type="component" value="Chromosome 11"/>
</dbReference>
<dbReference type="SUPFAM" id="SSF51197">
    <property type="entry name" value="Clavaminate synthase-like"/>
    <property type="match status" value="1"/>
</dbReference>
<reference evidence="1" key="1">
    <citation type="submission" date="2023-05" db="EMBL/GenBank/DDBJ databases">
        <authorList>
            <person name="Huff M."/>
        </authorList>
    </citation>
    <scope>NUCLEOTIDE SEQUENCE</scope>
</reference>
<keyword evidence="2" id="KW-1185">Reference proteome</keyword>
<dbReference type="EMBL" id="OU503046">
    <property type="protein sequence ID" value="CAI9771587.1"/>
    <property type="molecule type" value="Genomic_DNA"/>
</dbReference>
<accession>A0AAD1ZKS1</accession>
<protein>
    <submittedName>
        <fullName evidence="1">Uncharacterized protein</fullName>
    </submittedName>
</protein>
<sequence length="227" mass="26230">MPMATKEELLSDDVQKPARFSRVQVGCHENGMLSRDFLNLYAHPLHHFLNLWPSNPLKYREKMGMYATEVRKLGIELFGAIMESLNLSPTHLKTKFRARRTTYRHKFLSSMLGIERKSRHICAHRSQHYHPSSSKFPGPPYHGQVGSRNHLAMHWILGQESEDGDRDVQIVLNDSGVRLVEDTVEIKLADFLVLEEKKEAQGEVVFWDDVLGHNIQLSLLFYVQVKI</sequence>
<dbReference type="AlphaFoldDB" id="A0AAD1ZKS1"/>
<gene>
    <name evidence="1" type="ORF">FPE_LOCUS19017</name>
</gene>
<evidence type="ECO:0000313" key="1">
    <source>
        <dbReference type="EMBL" id="CAI9771587.1"/>
    </source>
</evidence>
<dbReference type="Gene3D" id="2.60.120.330">
    <property type="entry name" value="B-lactam Antibiotic, Isopenicillin N Synthase, Chain"/>
    <property type="match status" value="1"/>
</dbReference>